<dbReference type="InterPro" id="IPR050107">
    <property type="entry name" value="ABC_carbohydrate_import_ATPase"/>
</dbReference>
<feature type="domain" description="ABC transporter" evidence="5">
    <location>
        <begin position="6"/>
        <end position="239"/>
    </location>
</feature>
<keyword evidence="4 6" id="KW-0067">ATP-binding</keyword>
<comment type="caution">
    <text evidence="6">The sequence shown here is derived from an EMBL/GenBank/DDBJ whole genome shotgun (WGS) entry which is preliminary data.</text>
</comment>
<protein>
    <submittedName>
        <fullName evidence="6">ATP-binding cassette domain-containing protein</fullName>
    </submittedName>
</protein>
<dbReference type="PROSITE" id="PS50893">
    <property type="entry name" value="ABC_TRANSPORTER_2"/>
    <property type="match status" value="1"/>
</dbReference>
<dbReference type="GO" id="GO:0005524">
    <property type="term" value="F:ATP binding"/>
    <property type="evidence" value="ECO:0007669"/>
    <property type="project" value="UniProtKB-KW"/>
</dbReference>
<evidence type="ECO:0000256" key="3">
    <source>
        <dbReference type="ARBA" id="ARBA00022741"/>
    </source>
</evidence>
<dbReference type="Gene3D" id="3.40.50.300">
    <property type="entry name" value="P-loop containing nucleotide triphosphate hydrolases"/>
    <property type="match status" value="2"/>
</dbReference>
<evidence type="ECO:0000256" key="4">
    <source>
        <dbReference type="ARBA" id="ARBA00022840"/>
    </source>
</evidence>
<dbReference type="SUPFAM" id="SSF52540">
    <property type="entry name" value="P-loop containing nucleoside triphosphate hydrolases"/>
    <property type="match status" value="2"/>
</dbReference>
<dbReference type="EMBL" id="DWWO01000065">
    <property type="protein sequence ID" value="HJC33958.1"/>
    <property type="molecule type" value="Genomic_DNA"/>
</dbReference>
<dbReference type="Pfam" id="PF00005">
    <property type="entry name" value="ABC_tran"/>
    <property type="match status" value="1"/>
</dbReference>
<dbReference type="PANTHER" id="PTHR43790:SF9">
    <property type="entry name" value="GALACTOFURANOSE TRANSPORTER ATP-BINDING PROTEIN YTFR"/>
    <property type="match status" value="1"/>
</dbReference>
<keyword evidence="2" id="KW-0677">Repeat</keyword>
<gene>
    <name evidence="6" type="ORF">H9758_05115</name>
</gene>
<reference evidence="6" key="1">
    <citation type="journal article" date="2021" name="PeerJ">
        <title>Extensive microbial diversity within the chicken gut microbiome revealed by metagenomics and culture.</title>
        <authorList>
            <person name="Gilroy R."/>
            <person name="Ravi A."/>
            <person name="Getino M."/>
            <person name="Pursley I."/>
            <person name="Horton D.L."/>
            <person name="Alikhan N.F."/>
            <person name="Baker D."/>
            <person name="Gharbi K."/>
            <person name="Hall N."/>
            <person name="Watson M."/>
            <person name="Adriaenssens E.M."/>
            <person name="Foster-Nyarko E."/>
            <person name="Jarju S."/>
            <person name="Secka A."/>
            <person name="Antonio M."/>
            <person name="Oren A."/>
            <person name="Chaudhuri R.R."/>
            <person name="La Ragione R."/>
            <person name="Hildebrand F."/>
            <person name="Pallen M.J."/>
        </authorList>
    </citation>
    <scope>NUCLEOTIDE SEQUENCE</scope>
    <source>
        <strain evidence="6">ChiW19-954</strain>
    </source>
</reference>
<dbReference type="InterPro" id="IPR027417">
    <property type="entry name" value="P-loop_NTPase"/>
</dbReference>
<keyword evidence="3" id="KW-0547">Nucleotide-binding</keyword>
<dbReference type="GO" id="GO:0016887">
    <property type="term" value="F:ATP hydrolysis activity"/>
    <property type="evidence" value="ECO:0007669"/>
    <property type="project" value="InterPro"/>
</dbReference>
<dbReference type="InterPro" id="IPR003439">
    <property type="entry name" value="ABC_transporter-like_ATP-bd"/>
</dbReference>
<name>A0A9D2SSD3_9FIRM</name>
<dbReference type="PANTHER" id="PTHR43790">
    <property type="entry name" value="CARBOHYDRATE TRANSPORT ATP-BINDING PROTEIN MG119-RELATED"/>
    <property type="match status" value="1"/>
</dbReference>
<proteinExistence type="predicted"/>
<evidence type="ECO:0000313" key="7">
    <source>
        <dbReference type="Proteomes" id="UP000823890"/>
    </source>
</evidence>
<evidence type="ECO:0000313" key="6">
    <source>
        <dbReference type="EMBL" id="HJC33958.1"/>
    </source>
</evidence>
<organism evidence="6 7">
    <name type="scientific">Candidatus Mediterraneibacter faecipullorum</name>
    <dbReference type="NCBI Taxonomy" id="2838670"/>
    <lineage>
        <taxon>Bacteria</taxon>
        <taxon>Bacillati</taxon>
        <taxon>Bacillota</taxon>
        <taxon>Clostridia</taxon>
        <taxon>Lachnospirales</taxon>
        <taxon>Lachnospiraceae</taxon>
        <taxon>Mediterraneibacter</taxon>
    </lineage>
</organism>
<evidence type="ECO:0000259" key="5">
    <source>
        <dbReference type="PROSITE" id="PS50893"/>
    </source>
</evidence>
<evidence type="ECO:0000256" key="2">
    <source>
        <dbReference type="ARBA" id="ARBA00022737"/>
    </source>
</evidence>
<keyword evidence="1" id="KW-0813">Transport</keyword>
<dbReference type="AlphaFoldDB" id="A0A9D2SSD3"/>
<evidence type="ECO:0000256" key="1">
    <source>
        <dbReference type="ARBA" id="ARBA00022448"/>
    </source>
</evidence>
<accession>A0A9D2SSD3</accession>
<sequence length="463" mass="52718">MKKELFRIYNLTLSQQQIPLLTNLYLQVFENEHTGILFNSFKERDIFADFLSGTLCPAGGRIYYREHSVSFSDYVKIARANFALVMENSRLMDNLTVYENLFYEQFPSIWISAHKQRAAAQSLLSRFNLNINVTQTVSSLSQYERIALELIKALSQKKTVVFISNISSMLDSTEYGLLMTLLTQLEECGITFLIGETFDTQLFRLTNTLHIIKNGQIIRILTGSLICQKEIQKSLGSYSVINSQQIFHPQNGSSDTALQFQEVTDIFLKNLSFTLKKGKIIKIFCANSSQAELLYSFLCKQQCPGTGEIFFYGTPLASIDTHTYSRKCGMILPNPRQTMILHNMSVLDNLCFSIDRKTHGVLASSRYRKGIECALQDEIPARYFSEKISTVPAEIVQKVIYCRWLLAVPDLLVCINPFSIIDPSLNYITKDLLQKMTMKGIPVLIISNNWSMDTEIDGEAIFL</sequence>
<dbReference type="Proteomes" id="UP000823890">
    <property type="component" value="Unassembled WGS sequence"/>
</dbReference>
<reference evidence="6" key="2">
    <citation type="submission" date="2021-04" db="EMBL/GenBank/DDBJ databases">
        <authorList>
            <person name="Gilroy R."/>
        </authorList>
    </citation>
    <scope>NUCLEOTIDE SEQUENCE</scope>
    <source>
        <strain evidence="6">ChiW19-954</strain>
    </source>
</reference>